<proteinExistence type="predicted"/>
<name>A0A316DQR1_9FLAO</name>
<protein>
    <submittedName>
        <fullName evidence="2">RAD3-like DEAD/DEAH box helicase</fullName>
    </submittedName>
</protein>
<keyword evidence="2" id="KW-0347">Helicase</keyword>
<dbReference type="Proteomes" id="UP000245667">
    <property type="component" value="Unassembled WGS sequence"/>
</dbReference>
<dbReference type="AlphaFoldDB" id="A0A316DQR1"/>
<sequence>MKTGRVQNVQKQLFCEEDFFPFQGVIFALFKWNSIPNRYPFKPMPFKKLHANILERLERMDIATPTPFQRRSIPVIKSGANVFCTAPKDSGKTTTLILTTLQKLKCEAVGNAPRAVVLVENKEKAMELYQEFLRYTKYNSLRVYVGYEELHIDIQKSEIFEGVDILISTPKTMNKLFLLNGVSTSQLKIFSIDDAEFLIQKSDSSAIISITQSIQKCQYVLYTEELHPKIKRFESYFMEHSRIVQ</sequence>
<dbReference type="Gene3D" id="3.40.50.300">
    <property type="entry name" value="P-loop containing nucleotide triphosphate hydrolases"/>
    <property type="match status" value="1"/>
</dbReference>
<evidence type="ECO:0000259" key="1">
    <source>
        <dbReference type="PROSITE" id="PS51192"/>
    </source>
</evidence>
<reference evidence="2 3" key="1">
    <citation type="submission" date="2018-05" db="EMBL/GenBank/DDBJ databases">
        <title>Genomic Encyclopedia of Archaeal and Bacterial Type Strains, Phase II (KMG-II): from individual species to whole genera.</title>
        <authorList>
            <person name="Goeker M."/>
        </authorList>
    </citation>
    <scope>NUCLEOTIDE SEQUENCE [LARGE SCALE GENOMIC DNA]</scope>
    <source>
        <strain evidence="2 3">DSM 23514</strain>
    </source>
</reference>
<keyword evidence="2" id="KW-0547">Nucleotide-binding</keyword>
<dbReference type="PROSITE" id="PS51192">
    <property type="entry name" value="HELICASE_ATP_BIND_1"/>
    <property type="match status" value="1"/>
</dbReference>
<evidence type="ECO:0000313" key="3">
    <source>
        <dbReference type="Proteomes" id="UP000245667"/>
    </source>
</evidence>
<comment type="caution">
    <text evidence="2">The sequence shown here is derived from an EMBL/GenBank/DDBJ whole genome shotgun (WGS) entry which is preliminary data.</text>
</comment>
<dbReference type="GO" id="GO:0003676">
    <property type="term" value="F:nucleic acid binding"/>
    <property type="evidence" value="ECO:0007669"/>
    <property type="project" value="InterPro"/>
</dbReference>
<dbReference type="SUPFAM" id="SSF52540">
    <property type="entry name" value="P-loop containing nucleoside triphosphate hydrolases"/>
    <property type="match status" value="1"/>
</dbReference>
<keyword evidence="2" id="KW-0067">ATP-binding</keyword>
<accession>A0A316DQR1</accession>
<dbReference type="InterPro" id="IPR027417">
    <property type="entry name" value="P-loop_NTPase"/>
</dbReference>
<dbReference type="InterPro" id="IPR011545">
    <property type="entry name" value="DEAD/DEAH_box_helicase_dom"/>
</dbReference>
<dbReference type="GO" id="GO:0005524">
    <property type="term" value="F:ATP binding"/>
    <property type="evidence" value="ECO:0007669"/>
    <property type="project" value="InterPro"/>
</dbReference>
<dbReference type="GO" id="GO:0004386">
    <property type="term" value="F:helicase activity"/>
    <property type="evidence" value="ECO:0007669"/>
    <property type="project" value="UniProtKB-KW"/>
</dbReference>
<organism evidence="2 3">
    <name type="scientific">Maribacter polysiphoniae</name>
    <dbReference type="NCBI Taxonomy" id="429344"/>
    <lineage>
        <taxon>Bacteria</taxon>
        <taxon>Pseudomonadati</taxon>
        <taxon>Bacteroidota</taxon>
        <taxon>Flavobacteriia</taxon>
        <taxon>Flavobacteriales</taxon>
        <taxon>Flavobacteriaceae</taxon>
        <taxon>Maribacter</taxon>
    </lineage>
</organism>
<evidence type="ECO:0000313" key="2">
    <source>
        <dbReference type="EMBL" id="PWK20146.1"/>
    </source>
</evidence>
<dbReference type="SMART" id="SM00487">
    <property type="entry name" value="DEXDc"/>
    <property type="match status" value="1"/>
</dbReference>
<dbReference type="PANTHER" id="PTHR47958">
    <property type="entry name" value="ATP-DEPENDENT RNA HELICASE DBP3"/>
    <property type="match status" value="1"/>
</dbReference>
<dbReference type="Pfam" id="PF00270">
    <property type="entry name" value="DEAD"/>
    <property type="match status" value="1"/>
</dbReference>
<keyword evidence="2" id="KW-0378">Hydrolase</keyword>
<dbReference type="EMBL" id="QGGQ01000014">
    <property type="protein sequence ID" value="PWK20146.1"/>
    <property type="molecule type" value="Genomic_DNA"/>
</dbReference>
<dbReference type="InterPro" id="IPR014001">
    <property type="entry name" value="Helicase_ATP-bd"/>
</dbReference>
<feature type="domain" description="Helicase ATP-binding" evidence="1">
    <location>
        <begin position="73"/>
        <end position="244"/>
    </location>
</feature>
<gene>
    <name evidence="2" type="ORF">LX92_04089</name>
</gene>